<feature type="domain" description="DUF559" evidence="1">
    <location>
        <begin position="7"/>
        <end position="110"/>
    </location>
</feature>
<accession>A0ABV8CI14</accession>
<dbReference type="PANTHER" id="PTHR38590:SF1">
    <property type="entry name" value="BLL0828 PROTEIN"/>
    <property type="match status" value="1"/>
</dbReference>
<name>A0ABV8CI14_9GAMM</name>
<sequence>MKPDFLKRAKALRQASTDAESRLWLYLRAHRLEGFKFKRQVPIDNYIVDFVCMQQKLIVELDGGQHMLNQEYDEKRTLYLNSQGYRVLRFWNNDVLQQTGTVLEVILRALREEYFPSPQPSPDTGEGV</sequence>
<dbReference type="EMBL" id="JBHSAB010000029">
    <property type="protein sequence ID" value="MFC3909776.1"/>
    <property type="molecule type" value="Genomic_DNA"/>
</dbReference>
<protein>
    <submittedName>
        <fullName evidence="2">Endonuclease domain-containing protein</fullName>
    </submittedName>
</protein>
<dbReference type="PANTHER" id="PTHR38590">
    <property type="entry name" value="BLL0828 PROTEIN"/>
    <property type="match status" value="1"/>
</dbReference>
<evidence type="ECO:0000259" key="1">
    <source>
        <dbReference type="Pfam" id="PF04480"/>
    </source>
</evidence>
<dbReference type="Pfam" id="PF04480">
    <property type="entry name" value="DUF559"/>
    <property type="match status" value="1"/>
</dbReference>
<evidence type="ECO:0000313" key="3">
    <source>
        <dbReference type="Proteomes" id="UP001595758"/>
    </source>
</evidence>
<dbReference type="SUPFAM" id="SSF52980">
    <property type="entry name" value="Restriction endonuclease-like"/>
    <property type="match status" value="1"/>
</dbReference>
<dbReference type="CDD" id="cd01038">
    <property type="entry name" value="Endonuclease_DUF559"/>
    <property type="match status" value="1"/>
</dbReference>
<dbReference type="InterPro" id="IPR047216">
    <property type="entry name" value="Endonuclease_DUF559_bact"/>
</dbReference>
<dbReference type="Proteomes" id="UP001595758">
    <property type="component" value="Unassembled WGS sequence"/>
</dbReference>
<keyword evidence="2" id="KW-0540">Nuclease</keyword>
<organism evidence="2 3">
    <name type="scientific">Legionella dresdenensis</name>
    <dbReference type="NCBI Taxonomy" id="450200"/>
    <lineage>
        <taxon>Bacteria</taxon>
        <taxon>Pseudomonadati</taxon>
        <taxon>Pseudomonadota</taxon>
        <taxon>Gammaproteobacteria</taxon>
        <taxon>Legionellales</taxon>
        <taxon>Legionellaceae</taxon>
        <taxon>Legionella</taxon>
    </lineage>
</organism>
<dbReference type="InterPro" id="IPR007569">
    <property type="entry name" value="DUF559"/>
</dbReference>
<keyword evidence="2" id="KW-0378">Hydrolase</keyword>
<keyword evidence="3" id="KW-1185">Reference proteome</keyword>
<dbReference type="InterPro" id="IPR011335">
    <property type="entry name" value="Restrct_endonuc-II-like"/>
</dbReference>
<dbReference type="GO" id="GO:0004519">
    <property type="term" value="F:endonuclease activity"/>
    <property type="evidence" value="ECO:0007669"/>
    <property type="project" value="UniProtKB-KW"/>
</dbReference>
<proteinExistence type="predicted"/>
<evidence type="ECO:0000313" key="2">
    <source>
        <dbReference type="EMBL" id="MFC3909776.1"/>
    </source>
</evidence>
<keyword evidence="2" id="KW-0255">Endonuclease</keyword>
<dbReference type="RefSeq" id="WP_382344317.1">
    <property type="nucleotide sequence ID" value="NZ_JBHSAB010000029.1"/>
</dbReference>
<gene>
    <name evidence="2" type="ORF">ACFORL_11910</name>
</gene>
<reference evidence="3" key="1">
    <citation type="journal article" date="2019" name="Int. J. Syst. Evol. Microbiol.">
        <title>The Global Catalogue of Microorganisms (GCM) 10K type strain sequencing project: providing services to taxonomists for standard genome sequencing and annotation.</title>
        <authorList>
            <consortium name="The Broad Institute Genomics Platform"/>
            <consortium name="The Broad Institute Genome Sequencing Center for Infectious Disease"/>
            <person name="Wu L."/>
            <person name="Ma J."/>
        </authorList>
    </citation>
    <scope>NUCLEOTIDE SEQUENCE [LARGE SCALE GENOMIC DNA]</scope>
    <source>
        <strain evidence="3">CCUG 59858</strain>
    </source>
</reference>
<dbReference type="Gene3D" id="3.40.960.10">
    <property type="entry name" value="VSR Endonuclease"/>
    <property type="match status" value="1"/>
</dbReference>
<comment type="caution">
    <text evidence="2">The sequence shown here is derived from an EMBL/GenBank/DDBJ whole genome shotgun (WGS) entry which is preliminary data.</text>
</comment>